<name>A0A1H0WMK8_9PSEU</name>
<organism evidence="6 7">
    <name type="scientific">Lentzea jiangxiensis</name>
    <dbReference type="NCBI Taxonomy" id="641025"/>
    <lineage>
        <taxon>Bacteria</taxon>
        <taxon>Bacillati</taxon>
        <taxon>Actinomycetota</taxon>
        <taxon>Actinomycetes</taxon>
        <taxon>Pseudonocardiales</taxon>
        <taxon>Pseudonocardiaceae</taxon>
        <taxon>Lentzea</taxon>
    </lineage>
</organism>
<dbReference type="GO" id="GO:0005975">
    <property type="term" value="P:carbohydrate metabolic process"/>
    <property type="evidence" value="ECO:0007669"/>
    <property type="project" value="UniProtKB-ARBA"/>
</dbReference>
<evidence type="ECO:0000256" key="2">
    <source>
        <dbReference type="ARBA" id="ARBA00022525"/>
    </source>
</evidence>
<dbReference type="InterPro" id="IPR033764">
    <property type="entry name" value="Sdr_B"/>
</dbReference>
<keyword evidence="2" id="KW-0964">Secreted</keyword>
<comment type="subcellular location">
    <subcellularLocation>
        <location evidence="1">Secreted</location>
    </subcellularLocation>
</comment>
<evidence type="ECO:0000256" key="4">
    <source>
        <dbReference type="SAM" id="SignalP"/>
    </source>
</evidence>
<dbReference type="EMBL" id="FNIX01000020">
    <property type="protein sequence ID" value="SDP91950.1"/>
    <property type="molecule type" value="Genomic_DNA"/>
</dbReference>
<dbReference type="InterPro" id="IPR013783">
    <property type="entry name" value="Ig-like_fold"/>
</dbReference>
<proteinExistence type="predicted"/>
<evidence type="ECO:0000256" key="3">
    <source>
        <dbReference type="ARBA" id="ARBA00022729"/>
    </source>
</evidence>
<feature type="chain" id="PRO_5011438814" description="SD-repeat containing protein B domain-containing protein" evidence="4">
    <location>
        <begin position="24"/>
        <end position="145"/>
    </location>
</feature>
<evidence type="ECO:0000313" key="6">
    <source>
        <dbReference type="EMBL" id="SDP91950.1"/>
    </source>
</evidence>
<keyword evidence="7" id="KW-1185">Reference proteome</keyword>
<dbReference type="Gene3D" id="2.60.40.10">
    <property type="entry name" value="Immunoglobulins"/>
    <property type="match status" value="1"/>
</dbReference>
<evidence type="ECO:0000259" key="5">
    <source>
        <dbReference type="Pfam" id="PF17210"/>
    </source>
</evidence>
<sequence length="145" mass="15024">MRKLCAAAMAAAFLLPVAGTAAAQDEISIEGLVWFDRNEDGKTAGEPGVPNEKIVKIVRDGSGELVGEHATGADGRYGVRDLPAGRYVVSVEVAGRYAPTGRRSVTTGGGTVDFGVRGGRLIGHSFLDQNRNGGMDANFSSAPCS</sequence>
<accession>A0A1H0WMK8</accession>
<evidence type="ECO:0000256" key="1">
    <source>
        <dbReference type="ARBA" id="ARBA00004613"/>
    </source>
</evidence>
<feature type="signal peptide" evidence="4">
    <location>
        <begin position="1"/>
        <end position="23"/>
    </location>
</feature>
<reference evidence="7" key="1">
    <citation type="submission" date="2016-10" db="EMBL/GenBank/DDBJ databases">
        <authorList>
            <person name="Varghese N."/>
            <person name="Submissions S."/>
        </authorList>
    </citation>
    <scope>NUCLEOTIDE SEQUENCE [LARGE SCALE GENOMIC DNA]</scope>
    <source>
        <strain evidence="7">CGMCC 4.6609</strain>
    </source>
</reference>
<gene>
    <name evidence="6" type="ORF">SAMN05421507_120118</name>
</gene>
<dbReference type="Proteomes" id="UP000199691">
    <property type="component" value="Unassembled WGS sequence"/>
</dbReference>
<dbReference type="SUPFAM" id="SSF117074">
    <property type="entry name" value="Hypothetical protein PA1324"/>
    <property type="match status" value="1"/>
</dbReference>
<dbReference type="OrthoDB" id="3169091at2"/>
<evidence type="ECO:0000313" key="7">
    <source>
        <dbReference type="Proteomes" id="UP000199691"/>
    </source>
</evidence>
<dbReference type="RefSeq" id="WP_090103554.1">
    <property type="nucleotide sequence ID" value="NZ_FNIX01000020.1"/>
</dbReference>
<dbReference type="Pfam" id="PF17210">
    <property type="entry name" value="SdrD_B"/>
    <property type="match status" value="1"/>
</dbReference>
<protein>
    <recommendedName>
        <fullName evidence="5">SD-repeat containing protein B domain-containing protein</fullName>
    </recommendedName>
</protein>
<feature type="domain" description="SD-repeat containing protein B" evidence="5">
    <location>
        <begin position="29"/>
        <end position="102"/>
    </location>
</feature>
<dbReference type="STRING" id="641025.SAMN05421507_120118"/>
<dbReference type="GO" id="GO:0005576">
    <property type="term" value="C:extracellular region"/>
    <property type="evidence" value="ECO:0007669"/>
    <property type="project" value="UniProtKB-SubCell"/>
</dbReference>
<keyword evidence="3 4" id="KW-0732">Signal</keyword>
<dbReference type="AlphaFoldDB" id="A0A1H0WMK8"/>